<dbReference type="Gene3D" id="3.40.30.10">
    <property type="entry name" value="Glutaredoxin"/>
    <property type="match status" value="1"/>
</dbReference>
<feature type="domain" description="Thioredoxin" evidence="1">
    <location>
        <begin position="8"/>
        <end position="150"/>
    </location>
</feature>
<reference evidence="2 3" key="1">
    <citation type="submission" date="2016-06" db="EMBL/GenBank/DDBJ databases">
        <title>Genome sequence of endosymbiont of Candidatus Endolucinida thiodiazotropha.</title>
        <authorList>
            <person name="Poehlein A."/>
            <person name="Koenig S."/>
            <person name="Heiden S.E."/>
            <person name="Thuermer A."/>
            <person name="Voget S."/>
            <person name="Daniel R."/>
            <person name="Markert S."/>
            <person name="Gros O."/>
            <person name="Schweder T."/>
        </authorList>
    </citation>
    <scope>NUCLEOTIDE SEQUENCE [LARGE SCALE GENOMIC DNA]</scope>
    <source>
        <strain evidence="2 3">COS</strain>
    </source>
</reference>
<dbReference type="InterPro" id="IPR036249">
    <property type="entry name" value="Thioredoxin-like_sf"/>
</dbReference>
<accession>A0A7Z1AF64</accession>
<dbReference type="SUPFAM" id="SSF52833">
    <property type="entry name" value="Thioredoxin-like"/>
    <property type="match status" value="1"/>
</dbReference>
<sequence length="180" mass="20564">MSRWLILIIVGCLIADQSWADWEGRKVTVVRDFTDLANKARADKVPILLMVSQDHCPFCHKLKREILNPMLISGDYDERVVISELLIDVGDEVINFEGKSVDPGSIASRYNIWVTPTLLFLDHQGKEVHKRMLGVNTIELYGYYLDESLKDSLAAVKQGEPYRYITNSQDQLGSDPHWDL</sequence>
<organism evidence="2 3">
    <name type="scientific">Candidatus Thiodiazotropha endolucinida</name>
    <dbReference type="NCBI Taxonomy" id="1655433"/>
    <lineage>
        <taxon>Bacteria</taxon>
        <taxon>Pseudomonadati</taxon>
        <taxon>Pseudomonadota</taxon>
        <taxon>Gammaproteobacteria</taxon>
        <taxon>Chromatiales</taxon>
        <taxon>Sedimenticolaceae</taxon>
        <taxon>Candidatus Thiodiazotropha</taxon>
    </lineage>
</organism>
<dbReference type="RefSeq" id="WP_069124852.1">
    <property type="nucleotide sequence ID" value="NZ_MARB01000011.1"/>
</dbReference>
<dbReference type="PROSITE" id="PS51352">
    <property type="entry name" value="THIOREDOXIN_2"/>
    <property type="match status" value="1"/>
</dbReference>
<protein>
    <recommendedName>
        <fullName evidence="1">Thioredoxin domain-containing protein</fullName>
    </recommendedName>
</protein>
<dbReference type="OrthoDB" id="7066560at2"/>
<evidence type="ECO:0000313" key="2">
    <source>
        <dbReference type="EMBL" id="ODJ87552.1"/>
    </source>
</evidence>
<dbReference type="EMBL" id="MARB01000011">
    <property type="protein sequence ID" value="ODJ87552.1"/>
    <property type="molecule type" value="Genomic_DNA"/>
</dbReference>
<dbReference type="AlphaFoldDB" id="A0A7Z1AF64"/>
<proteinExistence type="predicted"/>
<comment type="caution">
    <text evidence="2">The sequence shown here is derived from an EMBL/GenBank/DDBJ whole genome shotgun (WGS) entry which is preliminary data.</text>
</comment>
<evidence type="ECO:0000259" key="1">
    <source>
        <dbReference type="PROSITE" id="PS51352"/>
    </source>
</evidence>
<dbReference type="Proteomes" id="UP000094769">
    <property type="component" value="Unassembled WGS sequence"/>
</dbReference>
<gene>
    <name evidence="2" type="ORF">CODIS_22630</name>
</gene>
<dbReference type="InterPro" id="IPR012336">
    <property type="entry name" value="Thioredoxin-like_fold"/>
</dbReference>
<name>A0A7Z1AF64_9GAMM</name>
<keyword evidence="3" id="KW-1185">Reference proteome</keyword>
<evidence type="ECO:0000313" key="3">
    <source>
        <dbReference type="Proteomes" id="UP000094769"/>
    </source>
</evidence>
<dbReference type="InterPro" id="IPR013766">
    <property type="entry name" value="Thioredoxin_domain"/>
</dbReference>
<dbReference type="Pfam" id="PF13098">
    <property type="entry name" value="Thioredoxin_2"/>
    <property type="match status" value="1"/>
</dbReference>